<dbReference type="Gene3D" id="3.90.180.10">
    <property type="entry name" value="Medium-chain alcohol dehydrogenases, catalytic domain"/>
    <property type="match status" value="1"/>
</dbReference>
<feature type="compositionally biased region" description="Acidic residues" evidence="1">
    <location>
        <begin position="400"/>
        <end position="409"/>
    </location>
</feature>
<comment type="caution">
    <text evidence="3">The sequence shown here is derived from an EMBL/GenBank/DDBJ whole genome shotgun (WGS) entry which is preliminary data.</text>
</comment>
<reference evidence="3 4" key="1">
    <citation type="submission" date="2020-08" db="EMBL/GenBank/DDBJ databases">
        <title>Genomic Encyclopedia of Type Strains, Phase III (KMG-III): the genomes of soil and plant-associated and newly described type strains.</title>
        <authorList>
            <person name="Whitman W."/>
        </authorList>
    </citation>
    <scope>NUCLEOTIDE SEQUENCE [LARGE SCALE GENOMIC DNA]</scope>
    <source>
        <strain evidence="3 4">CECT 8960</strain>
    </source>
</reference>
<dbReference type="SUPFAM" id="SSF51735">
    <property type="entry name" value="NAD(P)-binding Rossmann-fold domains"/>
    <property type="match status" value="1"/>
</dbReference>
<feature type="compositionally biased region" description="Basic and acidic residues" evidence="1">
    <location>
        <begin position="363"/>
        <end position="373"/>
    </location>
</feature>
<evidence type="ECO:0000259" key="2">
    <source>
        <dbReference type="SMART" id="SM00829"/>
    </source>
</evidence>
<dbReference type="EMBL" id="JACHJQ010000007">
    <property type="protein sequence ID" value="MBB4910117.1"/>
    <property type="molecule type" value="Genomic_DNA"/>
</dbReference>
<evidence type="ECO:0000313" key="4">
    <source>
        <dbReference type="Proteomes" id="UP000520767"/>
    </source>
</evidence>
<keyword evidence="4" id="KW-1185">Reference proteome</keyword>
<dbReference type="InterPro" id="IPR051397">
    <property type="entry name" value="Zn-ADH-like_protein"/>
</dbReference>
<feature type="compositionally biased region" description="Basic and acidic residues" evidence="1">
    <location>
        <begin position="332"/>
        <end position="347"/>
    </location>
</feature>
<dbReference type="PANTHER" id="PTHR43677">
    <property type="entry name" value="SHORT-CHAIN DEHYDROGENASE/REDUCTASE"/>
    <property type="match status" value="1"/>
</dbReference>
<dbReference type="SUPFAM" id="SSF50129">
    <property type="entry name" value="GroES-like"/>
    <property type="match status" value="1"/>
</dbReference>
<proteinExistence type="predicted"/>
<dbReference type="AlphaFoldDB" id="A0A7W7QAR0"/>
<sequence>MSWALSLHSPGEPPALVEWAPPASGPDEVLVEVTAAPITPLDLLCASGTSYFGVPATPYVPGVQGVGTVGGRPVWFPTSAGMRPGDGSMASVVAVPEAELVPLPDDADPVLVAALGLSAVAAHMALTWRGELAHGEQVIVLGAGGVVGQAAVRLAKAAGARRVVAAARSAAGRARAVAAGADAVVALDTSDVDELATRFTAAVDGPADLVLDPVFGVPAAAAARVLRAGGRLVNLGAMAGETSPITSSLLRGKSLRLLGYTNNELTRAQRAAAITMVAARVADGTLRVGHDTVPPADAPGAWARCVRGRRRSQNSGGAVGSAHCLAPRARDGLRGTDQQHRGDHGQDEAEDVQLPDVASAQQCRDRAADDRADQSQQQRGDDAEVLLAGLDQARERADDEAGDDEADHV</sequence>
<feature type="domain" description="Enoyl reductase (ER)" evidence="2">
    <location>
        <begin position="11"/>
        <end position="288"/>
    </location>
</feature>
<dbReference type="InterPro" id="IPR011032">
    <property type="entry name" value="GroES-like_sf"/>
</dbReference>
<name>A0A7W7QAR0_9PSEU</name>
<evidence type="ECO:0000256" key="1">
    <source>
        <dbReference type="SAM" id="MobiDB-lite"/>
    </source>
</evidence>
<organism evidence="3 4">
    <name type="scientific">Actinophytocola algeriensis</name>
    <dbReference type="NCBI Taxonomy" id="1768010"/>
    <lineage>
        <taxon>Bacteria</taxon>
        <taxon>Bacillati</taxon>
        <taxon>Actinomycetota</taxon>
        <taxon>Actinomycetes</taxon>
        <taxon>Pseudonocardiales</taxon>
        <taxon>Pseudonocardiaceae</taxon>
    </lineage>
</organism>
<dbReference type="PANTHER" id="PTHR43677:SF11">
    <property type="entry name" value="ZINC-CONTAINING ALCOHOL DEHYDROGENASE"/>
    <property type="match status" value="1"/>
</dbReference>
<protein>
    <submittedName>
        <fullName evidence="3">NADPH:quinone reductase-like Zn-dependent oxidoreductase</fullName>
    </submittedName>
</protein>
<evidence type="ECO:0000313" key="3">
    <source>
        <dbReference type="EMBL" id="MBB4910117.1"/>
    </source>
</evidence>
<dbReference type="InterPro" id="IPR020843">
    <property type="entry name" value="ER"/>
</dbReference>
<accession>A0A7W7QAR0</accession>
<dbReference type="RefSeq" id="WP_225944122.1">
    <property type="nucleotide sequence ID" value="NZ_JACHJQ010000007.1"/>
</dbReference>
<dbReference type="Pfam" id="PF00107">
    <property type="entry name" value="ADH_zinc_N"/>
    <property type="match status" value="1"/>
</dbReference>
<dbReference type="InterPro" id="IPR013149">
    <property type="entry name" value="ADH-like_C"/>
</dbReference>
<dbReference type="Proteomes" id="UP000520767">
    <property type="component" value="Unassembled WGS sequence"/>
</dbReference>
<dbReference type="InterPro" id="IPR036291">
    <property type="entry name" value="NAD(P)-bd_dom_sf"/>
</dbReference>
<dbReference type="Gene3D" id="3.40.50.720">
    <property type="entry name" value="NAD(P)-binding Rossmann-like Domain"/>
    <property type="match status" value="1"/>
</dbReference>
<dbReference type="SMART" id="SM00829">
    <property type="entry name" value="PKS_ER"/>
    <property type="match status" value="1"/>
</dbReference>
<dbReference type="GO" id="GO:0016491">
    <property type="term" value="F:oxidoreductase activity"/>
    <property type="evidence" value="ECO:0007669"/>
    <property type="project" value="InterPro"/>
</dbReference>
<gene>
    <name evidence="3" type="ORF">FHR82_006375</name>
</gene>
<feature type="region of interest" description="Disordered" evidence="1">
    <location>
        <begin position="332"/>
        <end position="409"/>
    </location>
</feature>